<protein>
    <recommendedName>
        <fullName evidence="2">Protein BFR2</fullName>
    </recommendedName>
</protein>
<dbReference type="InterPro" id="IPR012617">
    <property type="entry name" value="AATF_C"/>
</dbReference>
<dbReference type="PANTHER" id="PTHR15565:SF0">
    <property type="entry name" value="PROTEIN AATF"/>
    <property type="match status" value="1"/>
</dbReference>
<evidence type="ECO:0000259" key="5">
    <source>
        <dbReference type="Pfam" id="PF13339"/>
    </source>
</evidence>
<feature type="domain" description="AATF leucine zipper-containing" evidence="5">
    <location>
        <begin position="159"/>
        <end position="278"/>
    </location>
</feature>
<dbReference type="eggNOG" id="KOG2773">
    <property type="taxonomic scope" value="Eukaryota"/>
</dbReference>
<dbReference type="GO" id="GO:0000462">
    <property type="term" value="P:maturation of SSU-rRNA from tricistronic rRNA transcript (SSU-rRNA, 5.8S rRNA, LSU-rRNA)"/>
    <property type="evidence" value="ECO:0007669"/>
    <property type="project" value="TreeGrafter"/>
</dbReference>
<dbReference type="Pfam" id="PF08164">
    <property type="entry name" value="TRAUB"/>
    <property type="match status" value="1"/>
</dbReference>
<feature type="domain" description="Apoptosis-antagonizing transcription factor C-terminal" evidence="4">
    <location>
        <begin position="370"/>
        <end position="450"/>
    </location>
</feature>
<sequence length="479" mass="54380">MGKKTLADELLELHKPQTDFDIENDEFANVSSSNEAEESSEDELKTDHYVKVSKSKLRKHEPKNIYGGQVSSRKDIFEGDDDNEMITSEEDEDIKLSDSGVSLDNYQSDSESEDQEDKEEPEEPEEHLEDEHKRDALKLLISKERQTIGKRVAQSSINDSLKGFSIINQNSLFDKLIESRIKLQKAVSKSNILPKDSEAAKPFTTSRTKTAVKSAQEKCYDLLDNIMQLRNTLYKKDSIETVTFPKKRKLNNYAQAAGEFDSKLNNFRSITLTKWSNKVMSSSGSNALNAGKFKVVNQSAEQQVVNNLNDVERLKKRTYLNRSGVIPLGYKEPSEEGNDEEEEANPDIPKEVVTKGKNEMPQIFDDEDFYRVLLNDLVEKKISSSNPVNGVTMTLRQTQKAQKSNKNVDTKASKGRKLKFNIQDPIAHFETPLNLKWEDFQIDELFASLLGQKVNMDEADEVALEDAEIINDDSIKLFS</sequence>
<evidence type="ECO:0000313" key="6">
    <source>
        <dbReference type="EMBL" id="EGV62480.1"/>
    </source>
</evidence>
<evidence type="ECO:0000256" key="2">
    <source>
        <dbReference type="ARBA" id="ARBA00013850"/>
    </source>
</evidence>
<keyword evidence="7" id="KW-1185">Reference proteome</keyword>
<feature type="region of interest" description="Disordered" evidence="3">
    <location>
        <begin position="16"/>
        <end position="133"/>
    </location>
</feature>
<feature type="compositionally biased region" description="Acidic residues" evidence="3">
    <location>
        <begin position="78"/>
        <end position="93"/>
    </location>
</feature>
<dbReference type="HOGENOM" id="CLU_018299_2_2_1"/>
<name>G3B9D8_CANTC</name>
<dbReference type="OrthoDB" id="5783963at2759"/>
<evidence type="ECO:0000313" key="7">
    <source>
        <dbReference type="Proteomes" id="UP000000707"/>
    </source>
</evidence>
<feature type="compositionally biased region" description="Basic residues" evidence="3">
    <location>
        <begin position="51"/>
        <end position="61"/>
    </location>
</feature>
<dbReference type="STRING" id="590646.G3B9D8"/>
<dbReference type="Proteomes" id="UP000000707">
    <property type="component" value="Unassembled WGS sequence"/>
</dbReference>
<dbReference type="InterPro" id="IPR039223">
    <property type="entry name" value="AATF/Bfr2"/>
</dbReference>
<dbReference type="InterPro" id="IPR025160">
    <property type="entry name" value="AATF"/>
</dbReference>
<gene>
    <name evidence="6" type="ORF">CANTEDRAFT_107430</name>
</gene>
<evidence type="ECO:0000256" key="1">
    <source>
        <dbReference type="ARBA" id="ARBA00008966"/>
    </source>
</evidence>
<dbReference type="GO" id="GO:0005730">
    <property type="term" value="C:nucleolus"/>
    <property type="evidence" value="ECO:0007669"/>
    <property type="project" value="TreeGrafter"/>
</dbReference>
<evidence type="ECO:0000259" key="4">
    <source>
        <dbReference type="Pfam" id="PF08164"/>
    </source>
</evidence>
<reference evidence="6 7" key="1">
    <citation type="journal article" date="2011" name="Proc. Natl. Acad. Sci. U.S.A.">
        <title>Comparative genomics of xylose-fermenting fungi for enhanced biofuel production.</title>
        <authorList>
            <person name="Wohlbach D.J."/>
            <person name="Kuo A."/>
            <person name="Sato T.K."/>
            <person name="Potts K.M."/>
            <person name="Salamov A.A."/>
            <person name="LaButti K.M."/>
            <person name="Sun H."/>
            <person name="Clum A."/>
            <person name="Pangilinan J.L."/>
            <person name="Lindquist E.A."/>
            <person name="Lucas S."/>
            <person name="Lapidus A."/>
            <person name="Jin M."/>
            <person name="Gunawan C."/>
            <person name="Balan V."/>
            <person name="Dale B.E."/>
            <person name="Jeffries T.W."/>
            <person name="Zinkel R."/>
            <person name="Barry K.W."/>
            <person name="Grigoriev I.V."/>
            <person name="Gasch A.P."/>
        </authorList>
    </citation>
    <scope>NUCLEOTIDE SEQUENCE [LARGE SCALE GENOMIC DNA]</scope>
    <source>
        <strain evidence="7">ATCC 10573 / BCRC 21748 / CBS 615 / JCM 9827 / NBRC 10315 / NRRL Y-1498 / VKM Y-70</strain>
    </source>
</reference>
<dbReference type="PANTHER" id="PTHR15565">
    <property type="entry name" value="AATF PROTEIN APOPTOSIS ANTAGONIZING TRANSCRIPTION FACTOR"/>
    <property type="match status" value="1"/>
</dbReference>
<dbReference type="AlphaFoldDB" id="G3B9D8"/>
<dbReference type="EMBL" id="GL996527">
    <property type="protein sequence ID" value="EGV62480.1"/>
    <property type="molecule type" value="Genomic_DNA"/>
</dbReference>
<feature type="compositionally biased region" description="Acidic residues" evidence="3">
    <location>
        <begin position="110"/>
        <end position="128"/>
    </location>
</feature>
<accession>G3B9D8</accession>
<evidence type="ECO:0000256" key="3">
    <source>
        <dbReference type="SAM" id="MobiDB-lite"/>
    </source>
</evidence>
<dbReference type="Pfam" id="PF13339">
    <property type="entry name" value="AATF-Che1"/>
    <property type="match status" value="1"/>
</dbReference>
<comment type="similarity">
    <text evidence="1">Belongs to the AATF family.</text>
</comment>
<proteinExistence type="inferred from homology"/>
<organism evidence="7">
    <name type="scientific">Candida tenuis (strain ATCC 10573 / BCRC 21748 / CBS 615 / JCM 9827 / NBRC 10315 / NRRL Y-1498 / VKM Y-70)</name>
    <name type="common">Yeast</name>
    <name type="synonym">Yamadazyma tenuis</name>
    <dbReference type="NCBI Taxonomy" id="590646"/>
    <lineage>
        <taxon>Eukaryota</taxon>
        <taxon>Fungi</taxon>
        <taxon>Dikarya</taxon>
        <taxon>Ascomycota</taxon>
        <taxon>Saccharomycotina</taxon>
        <taxon>Pichiomycetes</taxon>
        <taxon>Debaryomycetaceae</taxon>
        <taxon>Yamadazyma</taxon>
    </lineage>
</organism>